<keyword evidence="4" id="KW-0443">Lipid metabolism</keyword>
<keyword evidence="5 7" id="KW-1133">Transmembrane helix</keyword>
<feature type="transmembrane region" description="Helical" evidence="7">
    <location>
        <begin position="37"/>
        <end position="59"/>
    </location>
</feature>
<evidence type="ECO:0000256" key="1">
    <source>
        <dbReference type="ARBA" id="ARBA00004477"/>
    </source>
</evidence>
<evidence type="ECO:0000256" key="3">
    <source>
        <dbReference type="ARBA" id="ARBA00022824"/>
    </source>
</evidence>
<proteinExistence type="predicted"/>
<protein>
    <recommendedName>
        <fullName evidence="10">Serine palmitoyltransferase small subunit B</fullName>
    </recommendedName>
</protein>
<evidence type="ECO:0008006" key="10">
    <source>
        <dbReference type="Google" id="ProtNLM"/>
    </source>
</evidence>
<evidence type="ECO:0000256" key="4">
    <source>
        <dbReference type="ARBA" id="ARBA00022919"/>
    </source>
</evidence>
<evidence type="ECO:0000313" key="8">
    <source>
        <dbReference type="EMBL" id="KAL0859803.1"/>
    </source>
</evidence>
<dbReference type="Proteomes" id="UP001549920">
    <property type="component" value="Unassembled WGS sequence"/>
</dbReference>
<keyword evidence="6 7" id="KW-0472">Membrane</keyword>
<keyword evidence="9" id="KW-1185">Reference proteome</keyword>
<comment type="subcellular location">
    <subcellularLocation>
        <location evidence="1">Endoplasmic reticulum membrane</location>
        <topology evidence="1">Multi-pass membrane protein</topology>
    </subcellularLocation>
</comment>
<keyword evidence="3" id="KW-0256">Endoplasmic reticulum</keyword>
<evidence type="ECO:0000256" key="6">
    <source>
        <dbReference type="ARBA" id="ARBA00023136"/>
    </source>
</evidence>
<keyword evidence="4" id="KW-0746">Sphingolipid metabolism</keyword>
<comment type="caution">
    <text evidence="8">The sequence shown here is derived from an EMBL/GenBank/DDBJ whole genome shotgun (WGS) entry which is preliminary data.</text>
</comment>
<dbReference type="Pfam" id="PF11779">
    <property type="entry name" value="SPT_ssu-like"/>
    <property type="match status" value="1"/>
</dbReference>
<reference evidence="8 9" key="1">
    <citation type="submission" date="2024-06" db="EMBL/GenBank/DDBJ databases">
        <title>A chromosome-level genome assembly of beet webworm, Loxostege sticticalis.</title>
        <authorList>
            <person name="Zhang Y."/>
        </authorList>
    </citation>
    <scope>NUCLEOTIDE SEQUENCE [LARGE SCALE GENOMIC DNA]</scope>
    <source>
        <strain evidence="8">AQ026</strain>
        <tissue evidence="8">Whole body</tissue>
    </source>
</reference>
<accession>A0ABR3H4S4</accession>
<gene>
    <name evidence="8" type="ORF">ABMA27_010147</name>
</gene>
<dbReference type="EMBL" id="JBEUOH010000026">
    <property type="protein sequence ID" value="KAL0859803.1"/>
    <property type="molecule type" value="Genomic_DNA"/>
</dbReference>
<sequence>MTTVEKTQKKKQNFFSYWYMRYEMATEMYMVEPWEKVVVHALFAVVFLLFWYFNSAIVISGISRLRNTSTHVEEIL</sequence>
<evidence type="ECO:0000256" key="2">
    <source>
        <dbReference type="ARBA" id="ARBA00022692"/>
    </source>
</evidence>
<evidence type="ECO:0000256" key="7">
    <source>
        <dbReference type="SAM" id="Phobius"/>
    </source>
</evidence>
<evidence type="ECO:0000256" key="5">
    <source>
        <dbReference type="ARBA" id="ARBA00022989"/>
    </source>
</evidence>
<name>A0ABR3H4S4_LOXSC</name>
<organism evidence="8 9">
    <name type="scientific">Loxostege sticticalis</name>
    <name type="common">Beet webworm moth</name>
    <dbReference type="NCBI Taxonomy" id="481309"/>
    <lineage>
        <taxon>Eukaryota</taxon>
        <taxon>Metazoa</taxon>
        <taxon>Ecdysozoa</taxon>
        <taxon>Arthropoda</taxon>
        <taxon>Hexapoda</taxon>
        <taxon>Insecta</taxon>
        <taxon>Pterygota</taxon>
        <taxon>Neoptera</taxon>
        <taxon>Endopterygota</taxon>
        <taxon>Lepidoptera</taxon>
        <taxon>Glossata</taxon>
        <taxon>Ditrysia</taxon>
        <taxon>Pyraloidea</taxon>
        <taxon>Crambidae</taxon>
        <taxon>Pyraustinae</taxon>
        <taxon>Loxostege</taxon>
    </lineage>
</organism>
<evidence type="ECO:0000313" key="9">
    <source>
        <dbReference type="Proteomes" id="UP001549920"/>
    </source>
</evidence>
<dbReference type="InterPro" id="IPR024512">
    <property type="entry name" value="Ser_palmitoyltrfase_ssu-like"/>
</dbReference>
<keyword evidence="2 7" id="KW-0812">Transmembrane</keyword>